<protein>
    <submittedName>
        <fullName evidence="2">Uncharacterized protein</fullName>
    </submittedName>
</protein>
<reference evidence="2" key="1">
    <citation type="submission" date="2016-11" db="UniProtKB">
        <authorList>
            <consortium name="WormBaseParasite"/>
        </authorList>
    </citation>
    <scope>IDENTIFICATION</scope>
</reference>
<accession>A0A1I8BWT4</accession>
<dbReference type="Proteomes" id="UP000095281">
    <property type="component" value="Unplaced"/>
</dbReference>
<sequence length="121" mass="14304">MEPKLENVKEEEIIEVKVEKEEEICAKSNSNTSTAVRGKIEKKNGINSRMLWKLVRMKYIPRIEIRLCKKCANALYYNKYKFTEKDNGKIGINFDLCENCAKLNMCLKDFLCEWDEKNEKK</sequence>
<organism evidence="1 2">
    <name type="scientific">Meloidogyne hapla</name>
    <name type="common">Root-knot nematode worm</name>
    <dbReference type="NCBI Taxonomy" id="6305"/>
    <lineage>
        <taxon>Eukaryota</taxon>
        <taxon>Metazoa</taxon>
        <taxon>Ecdysozoa</taxon>
        <taxon>Nematoda</taxon>
        <taxon>Chromadorea</taxon>
        <taxon>Rhabditida</taxon>
        <taxon>Tylenchina</taxon>
        <taxon>Tylenchomorpha</taxon>
        <taxon>Tylenchoidea</taxon>
        <taxon>Meloidogynidae</taxon>
        <taxon>Meloidogyninae</taxon>
        <taxon>Meloidogyne</taxon>
    </lineage>
</organism>
<proteinExistence type="predicted"/>
<dbReference type="AlphaFoldDB" id="A0A1I8BWT4"/>
<name>A0A1I8BWT4_MELHA</name>
<evidence type="ECO:0000313" key="1">
    <source>
        <dbReference type="Proteomes" id="UP000095281"/>
    </source>
</evidence>
<dbReference type="WBParaSite" id="MhA1_Contig694.frz3.gene2">
    <property type="protein sequence ID" value="MhA1_Contig694.frz3.gene2"/>
    <property type="gene ID" value="MhA1_Contig694.frz3.gene2"/>
</dbReference>
<keyword evidence="1" id="KW-1185">Reference proteome</keyword>
<evidence type="ECO:0000313" key="2">
    <source>
        <dbReference type="WBParaSite" id="MhA1_Contig694.frz3.gene2"/>
    </source>
</evidence>